<organism evidence="1 2">
    <name type="scientific">Desulfofervidus auxilii</name>
    <dbReference type="NCBI Taxonomy" id="1621989"/>
    <lineage>
        <taxon>Bacteria</taxon>
        <taxon>Pseudomonadati</taxon>
        <taxon>Thermodesulfobacteriota</taxon>
        <taxon>Candidatus Desulfofervidia</taxon>
        <taxon>Candidatus Desulfofervidales</taxon>
        <taxon>Candidatus Desulfofervidaceae</taxon>
        <taxon>Candidatus Desulfofervidus</taxon>
    </lineage>
</organism>
<reference evidence="1 2" key="1">
    <citation type="submission" date="2015-10" db="EMBL/GenBank/DDBJ databases">
        <title>Candidatus Desulfofervidus auxilii, a hydrogenotrophic sulfate-reducing bacterium involved in the thermophilic anaerobic oxidation of methane.</title>
        <authorList>
            <person name="Krukenberg V."/>
            <person name="Richter M."/>
            <person name="Wegener G."/>
        </authorList>
    </citation>
    <scope>NUCLEOTIDE SEQUENCE [LARGE SCALE GENOMIC DNA]</scope>
    <source>
        <strain evidence="1 2">HS1</strain>
    </source>
</reference>
<protein>
    <submittedName>
        <fullName evidence="1">Uncharacterized protein</fullName>
    </submittedName>
</protein>
<name>A0A7V1K5Q5_DESA2</name>
<dbReference type="Proteomes" id="UP000070560">
    <property type="component" value="Chromosome"/>
</dbReference>
<evidence type="ECO:0000313" key="2">
    <source>
        <dbReference type="Proteomes" id="UP000070560"/>
    </source>
</evidence>
<evidence type="ECO:0000313" key="1">
    <source>
        <dbReference type="EMBL" id="AMM41514.1"/>
    </source>
</evidence>
<gene>
    <name evidence="1" type="ORF">HS1_001720</name>
</gene>
<dbReference type="AlphaFoldDB" id="A0A7V1K5Q5"/>
<dbReference type="EMBL" id="CP013015">
    <property type="protein sequence ID" value="AMM41514.1"/>
    <property type="molecule type" value="Genomic_DNA"/>
</dbReference>
<dbReference type="KEGG" id="daw:HS1_001720"/>
<proteinExistence type="predicted"/>
<keyword evidence="2" id="KW-1185">Reference proteome</keyword>
<sequence>MFFPKGNDIWVNLRTLFIDMDRFLIFLKKEGFTGYVHFIFSDRQSMIFFQEGDVINGIEEIEEERKSGPGTVKEILEQARREKNGKITVSKLSLDLVLTLSEIFCFPVKLVYKSISSEFSHLGLFIAKLKNEAFTGYIEVRFPDEKQGIISLDRGKIKNILIQESQFRIKKERQTYLKLANLKIVEEAQRKGAIFDVFSAY</sequence>
<accession>A0A7V1K5Q5</accession>